<proteinExistence type="predicted"/>
<dbReference type="Proteomes" id="UP001163850">
    <property type="component" value="Unassembled WGS sequence"/>
</dbReference>
<evidence type="ECO:0000313" key="2">
    <source>
        <dbReference type="Proteomes" id="UP001163850"/>
    </source>
</evidence>
<reference evidence="1" key="1">
    <citation type="submission" date="2022-08" db="EMBL/GenBank/DDBJ databases">
        <authorList>
            <consortium name="DOE Joint Genome Institute"/>
            <person name="Min B."/>
            <person name="Riley R."/>
            <person name="Sierra-Patev S."/>
            <person name="Naranjo-Ortiz M."/>
            <person name="Looney B."/>
            <person name="Konkel Z."/>
            <person name="Slot J.C."/>
            <person name="Sakamoto Y."/>
            <person name="Steenwyk J.L."/>
            <person name="Rokas A."/>
            <person name="Carro J."/>
            <person name="Camarero S."/>
            <person name="Ferreira P."/>
            <person name="Molpeceres G."/>
            <person name="Ruiz-Duenas F.J."/>
            <person name="Serrano A."/>
            <person name="Henrissat B."/>
            <person name="Drula E."/>
            <person name="Hughes K.W."/>
            <person name="Mata J.L."/>
            <person name="Ishikawa N.K."/>
            <person name="Vargas-Isla R."/>
            <person name="Ushijima S."/>
            <person name="Smith C.A."/>
            <person name="Ahrendt S."/>
            <person name="Andreopoulos W."/>
            <person name="He G."/>
            <person name="Labutti K."/>
            <person name="Lipzen A."/>
            <person name="Ng V."/>
            <person name="Sandor L."/>
            <person name="Barry K."/>
            <person name="Martinez A.T."/>
            <person name="Xiao Y."/>
            <person name="Gibbons J.G."/>
            <person name="Terashima K."/>
            <person name="Hibbett D.S."/>
            <person name="Grigoriev I.V."/>
        </authorList>
    </citation>
    <scope>NUCLEOTIDE SEQUENCE</scope>
    <source>
        <strain evidence="1">TFB7829</strain>
    </source>
</reference>
<protein>
    <submittedName>
        <fullName evidence="1">Uncharacterized protein</fullName>
    </submittedName>
</protein>
<name>A0AA38UWZ4_9AGAR</name>
<sequence length="317" mass="35081">MQEQIVDVQTLRARLPLHQVLHQLMPQALLVPTPPALPILPTLHLHPLPQELLAPTHPVVLVPPILHLHPLPQALLVPTHPVLPTPLILPQRPLPQVQHLTLGHQQALPAQPMLLPPPAPQDLPAPTQPAELEMPPIPHLRVQQDLLPAQPTRLVARVARAALQAQQTPLQQQDLPAPIHLVVRVQPTQRLHRLPPARVPIRALAALPRVHLAQAHRAALLTPQAPLILQHLLLQPPDAHAQMARQRPPPRIPLVPVEVQVHPLTPVLNPDHQALHPRHRAPRPVLRLQAALLHPLVALQLRAGPRREVLKVVGVWS</sequence>
<evidence type="ECO:0000313" key="1">
    <source>
        <dbReference type="EMBL" id="KAJ3987582.1"/>
    </source>
</evidence>
<accession>A0AA38UWZ4</accession>
<gene>
    <name evidence="1" type="ORF">F5890DRAFT_1496937</name>
</gene>
<dbReference type="EMBL" id="MU801921">
    <property type="protein sequence ID" value="KAJ3987582.1"/>
    <property type="molecule type" value="Genomic_DNA"/>
</dbReference>
<comment type="caution">
    <text evidence="1">The sequence shown here is derived from an EMBL/GenBank/DDBJ whole genome shotgun (WGS) entry which is preliminary data.</text>
</comment>
<dbReference type="AlphaFoldDB" id="A0AA38UWZ4"/>
<organism evidence="1 2">
    <name type="scientific">Lentinula detonsa</name>
    <dbReference type="NCBI Taxonomy" id="2804962"/>
    <lineage>
        <taxon>Eukaryota</taxon>
        <taxon>Fungi</taxon>
        <taxon>Dikarya</taxon>
        <taxon>Basidiomycota</taxon>
        <taxon>Agaricomycotina</taxon>
        <taxon>Agaricomycetes</taxon>
        <taxon>Agaricomycetidae</taxon>
        <taxon>Agaricales</taxon>
        <taxon>Marasmiineae</taxon>
        <taxon>Omphalotaceae</taxon>
        <taxon>Lentinula</taxon>
    </lineage>
</organism>